<evidence type="ECO:0000256" key="3">
    <source>
        <dbReference type="ARBA" id="ARBA00022692"/>
    </source>
</evidence>
<keyword evidence="6 7" id="KW-0131">Cell cycle</keyword>
<feature type="transmembrane region" description="Helical" evidence="7">
    <location>
        <begin position="122"/>
        <end position="141"/>
    </location>
</feature>
<evidence type="ECO:0000256" key="5">
    <source>
        <dbReference type="ARBA" id="ARBA00023136"/>
    </source>
</evidence>
<keyword evidence="5 7" id="KW-0472">Membrane</keyword>
<evidence type="ECO:0000256" key="1">
    <source>
        <dbReference type="ARBA" id="ARBA00022475"/>
    </source>
</evidence>
<feature type="transmembrane region" description="Helical" evidence="7">
    <location>
        <begin position="89"/>
        <end position="110"/>
    </location>
</feature>
<protein>
    <recommendedName>
        <fullName evidence="7">Cell division protein CrgA</fullName>
    </recommendedName>
</protein>
<evidence type="ECO:0000313" key="9">
    <source>
        <dbReference type="Proteomes" id="UP001183648"/>
    </source>
</evidence>
<reference evidence="8 9" key="1">
    <citation type="submission" date="2023-07" db="EMBL/GenBank/DDBJ databases">
        <title>Sequencing the genomes of 1000 actinobacteria strains.</title>
        <authorList>
            <person name="Klenk H.-P."/>
        </authorList>
    </citation>
    <scope>NUCLEOTIDE SEQUENCE [LARGE SCALE GENOMIC DNA]</scope>
    <source>
        <strain evidence="8 9">DSM 19426</strain>
    </source>
</reference>
<evidence type="ECO:0000256" key="2">
    <source>
        <dbReference type="ARBA" id="ARBA00022618"/>
    </source>
</evidence>
<comment type="similarity">
    <text evidence="7">Belongs to the CrgA family.</text>
</comment>
<accession>A0ABU2BUR5</accession>
<keyword evidence="9" id="KW-1185">Reference proteome</keyword>
<dbReference type="EMBL" id="JAVDYG010000001">
    <property type="protein sequence ID" value="MDR7362365.1"/>
    <property type="molecule type" value="Genomic_DNA"/>
</dbReference>
<comment type="function">
    <text evidence="7">Involved in cell division.</text>
</comment>
<keyword evidence="2 7" id="KW-0132">Cell division</keyword>
<comment type="caution">
    <text evidence="8">The sequence shown here is derived from an EMBL/GenBank/DDBJ whole genome shotgun (WGS) entry which is preliminary data.</text>
</comment>
<organism evidence="8 9">
    <name type="scientific">Nocardioides marmoribigeumensis</name>
    <dbReference type="NCBI Taxonomy" id="433649"/>
    <lineage>
        <taxon>Bacteria</taxon>
        <taxon>Bacillati</taxon>
        <taxon>Actinomycetota</taxon>
        <taxon>Actinomycetes</taxon>
        <taxon>Propionibacteriales</taxon>
        <taxon>Nocardioidaceae</taxon>
        <taxon>Nocardioides</taxon>
    </lineage>
</organism>
<evidence type="ECO:0000256" key="4">
    <source>
        <dbReference type="ARBA" id="ARBA00022989"/>
    </source>
</evidence>
<evidence type="ECO:0000313" key="8">
    <source>
        <dbReference type="EMBL" id="MDR7362365.1"/>
    </source>
</evidence>
<keyword evidence="3 7" id="KW-0812">Transmembrane</keyword>
<dbReference type="InterPro" id="IPR009619">
    <property type="entry name" value="CrgA"/>
</dbReference>
<comment type="subcellular location">
    <subcellularLocation>
        <location evidence="7">Cell membrane</location>
        <topology evidence="7">Multi-pass membrane protein</topology>
    </subcellularLocation>
</comment>
<keyword evidence="4 7" id="KW-1133">Transmembrane helix</keyword>
<evidence type="ECO:0000256" key="7">
    <source>
        <dbReference type="HAMAP-Rule" id="MF_00631"/>
    </source>
</evidence>
<dbReference type="Pfam" id="PF06781">
    <property type="entry name" value="CrgA"/>
    <property type="match status" value="2"/>
</dbReference>
<gene>
    <name evidence="7" type="primary">crgA</name>
    <name evidence="8" type="ORF">J2S63_001918</name>
</gene>
<feature type="transmembrane region" description="Helical" evidence="7">
    <location>
        <begin position="60"/>
        <end position="77"/>
    </location>
</feature>
<keyword evidence="1 7" id="KW-1003">Cell membrane</keyword>
<evidence type="ECO:0000256" key="6">
    <source>
        <dbReference type="ARBA" id="ARBA00023306"/>
    </source>
</evidence>
<sequence length="145" mass="15718">MSKPRSTATRLETPAANPVKVVPTALAALLVVAGIAYVVYYVTQVYDDQTPKKLADLKDWNWLIGFGLIFLGLAVAARPSTPLGRGRGVVVGMLGCFLLGLVWIVVYYVTSQDASLPLVRELGNYNLIVGVAFMAVGFVYATHWE</sequence>
<feature type="transmembrane region" description="Helical" evidence="7">
    <location>
        <begin position="21"/>
        <end position="40"/>
    </location>
</feature>
<dbReference type="HAMAP" id="MF_00631">
    <property type="entry name" value="CrgA"/>
    <property type="match status" value="1"/>
</dbReference>
<dbReference type="Proteomes" id="UP001183648">
    <property type="component" value="Unassembled WGS sequence"/>
</dbReference>
<comment type="caution">
    <text evidence="7">Lacks conserved residue(s) required for the propagation of feature annotation.</text>
</comment>
<proteinExistence type="inferred from homology"/>
<name>A0ABU2BUR5_9ACTN</name>